<keyword evidence="8" id="KW-0663">Pyridoxal phosphate</keyword>
<dbReference type="InterPro" id="IPR045865">
    <property type="entry name" value="ACT-like_dom_sf"/>
</dbReference>
<keyword evidence="13" id="KW-1185">Reference proteome</keyword>
<evidence type="ECO:0000256" key="7">
    <source>
        <dbReference type="ARBA" id="ARBA00022624"/>
    </source>
</evidence>
<organism evidence="12 13">
    <name type="scientific">Haloferula sargassicola</name>
    <dbReference type="NCBI Taxonomy" id="490096"/>
    <lineage>
        <taxon>Bacteria</taxon>
        <taxon>Pseudomonadati</taxon>
        <taxon>Verrucomicrobiota</taxon>
        <taxon>Verrucomicrobiia</taxon>
        <taxon>Verrucomicrobiales</taxon>
        <taxon>Verrucomicrobiaceae</taxon>
        <taxon>Haloferula</taxon>
    </lineage>
</organism>
<evidence type="ECO:0000256" key="2">
    <source>
        <dbReference type="ARBA" id="ARBA00001933"/>
    </source>
</evidence>
<dbReference type="Proteomes" id="UP001476282">
    <property type="component" value="Unassembled WGS sequence"/>
</dbReference>
<keyword evidence="9" id="KW-0456">Lyase</keyword>
<comment type="pathway">
    <text evidence="3">Amino-acid biosynthesis; L-isoleucine biosynthesis; 2-oxobutanoate from L-threonine: step 1/1.</text>
</comment>
<sequence length="538" mass="58711">MRHWPPADAISLARAIVWHSLARVETDDALSPNRRLRQEILLARERVYHFASLTPVEPLGAPGLDVWVKREDLSPIKAYKWRGASNRMAALTPDERPRGVVTASAGNHAQGVALAAAKLGIDARIYMPGSTPRVKVEAVRRLGGERVKVILSGDSYDEAMAAALADGRETGATYIHAYDDLRVMAGQGTLADEVVLSGHGPFDIAYLQIGGGGMAAGVSEWLKTYWPEIEIVGVEGIDQACMGAAAAAGEPVTLEKVDLFCDGTAVRKIGSQPFEILRTRLDRLITVTNDEVVGAIRSLWENLRCIAEPSGAMGLAGALKERPRIEGKRVLVVLCGANIDFLKLGQLAVGQEAGRSLSRTLSVRIPERPGSMLRLLNSVFTGASIVDFQYGKTDDSDAWPVFTLQTESESGLDEIAARLEDQGYDWKERDHAVDIRFRAIPLRGDLLQHPAFLRLDFYEREGALRDFLRAHLPQSGNLCYFNYRSSGERVGRALIGIEFPSPEARTAFLGSLTPSGDGYRLCEPLDPETAGRLMGRKA</sequence>
<comment type="caution">
    <text evidence="12">The sequence shown here is derived from an EMBL/GenBank/DDBJ whole genome shotgun (WGS) entry which is preliminary data.</text>
</comment>
<evidence type="ECO:0000256" key="6">
    <source>
        <dbReference type="ARBA" id="ARBA00022605"/>
    </source>
</evidence>
<evidence type="ECO:0000256" key="8">
    <source>
        <dbReference type="ARBA" id="ARBA00022898"/>
    </source>
</evidence>
<dbReference type="SUPFAM" id="SSF55021">
    <property type="entry name" value="ACT-like"/>
    <property type="match status" value="2"/>
</dbReference>
<dbReference type="SUPFAM" id="SSF53686">
    <property type="entry name" value="Tryptophan synthase beta subunit-like PLP-dependent enzymes"/>
    <property type="match status" value="1"/>
</dbReference>
<accession>A0ABP9UUI6</accession>
<evidence type="ECO:0000259" key="11">
    <source>
        <dbReference type="PROSITE" id="PS51672"/>
    </source>
</evidence>
<evidence type="ECO:0000256" key="3">
    <source>
        <dbReference type="ARBA" id="ARBA00004810"/>
    </source>
</evidence>
<feature type="domain" description="ACT-like" evidence="11">
    <location>
        <begin position="359"/>
        <end position="431"/>
    </location>
</feature>
<dbReference type="InterPro" id="IPR001721">
    <property type="entry name" value="TD_ACT-like"/>
</dbReference>
<dbReference type="Pfam" id="PF00291">
    <property type="entry name" value="PALP"/>
    <property type="match status" value="1"/>
</dbReference>
<protein>
    <recommendedName>
        <fullName evidence="5">threonine ammonia-lyase</fullName>
        <ecNumber evidence="5">4.3.1.19</ecNumber>
    </recommendedName>
</protein>
<dbReference type="Pfam" id="PF00585">
    <property type="entry name" value="Thr_dehydrat_C"/>
    <property type="match status" value="2"/>
</dbReference>
<dbReference type="Gene3D" id="3.40.1020.10">
    <property type="entry name" value="Biosynthetic Threonine Deaminase, Domain 3"/>
    <property type="match status" value="1"/>
</dbReference>
<comment type="catalytic activity">
    <reaction evidence="1">
        <text>L-threonine = 2-oxobutanoate + NH4(+)</text>
        <dbReference type="Rhea" id="RHEA:22108"/>
        <dbReference type="ChEBI" id="CHEBI:16763"/>
        <dbReference type="ChEBI" id="CHEBI:28938"/>
        <dbReference type="ChEBI" id="CHEBI:57926"/>
        <dbReference type="EC" id="4.3.1.19"/>
    </reaction>
</comment>
<proteinExistence type="inferred from homology"/>
<dbReference type="InterPro" id="IPR001926">
    <property type="entry name" value="TrpB-like_PALP"/>
</dbReference>
<dbReference type="Gene3D" id="3.40.50.1100">
    <property type="match status" value="2"/>
</dbReference>
<evidence type="ECO:0000256" key="9">
    <source>
        <dbReference type="ARBA" id="ARBA00023239"/>
    </source>
</evidence>
<dbReference type="PANTHER" id="PTHR48078">
    <property type="entry name" value="THREONINE DEHYDRATASE, MITOCHONDRIAL-RELATED"/>
    <property type="match status" value="1"/>
</dbReference>
<dbReference type="InterPro" id="IPR050147">
    <property type="entry name" value="Ser/Thr_Dehydratase"/>
</dbReference>
<dbReference type="EMBL" id="BAABRI010000015">
    <property type="protein sequence ID" value="GAA5483528.1"/>
    <property type="molecule type" value="Genomic_DNA"/>
</dbReference>
<evidence type="ECO:0000256" key="10">
    <source>
        <dbReference type="ARBA" id="ARBA00023304"/>
    </source>
</evidence>
<dbReference type="CDD" id="cd01562">
    <property type="entry name" value="Thr-dehyd"/>
    <property type="match status" value="1"/>
</dbReference>
<dbReference type="EC" id="4.3.1.19" evidence="5"/>
<comment type="cofactor">
    <cofactor evidence="2">
        <name>pyridoxal 5'-phosphate</name>
        <dbReference type="ChEBI" id="CHEBI:597326"/>
    </cofactor>
</comment>
<evidence type="ECO:0000313" key="12">
    <source>
        <dbReference type="EMBL" id="GAA5483528.1"/>
    </source>
</evidence>
<dbReference type="PROSITE" id="PS51672">
    <property type="entry name" value="ACT_LIKE"/>
    <property type="match status" value="2"/>
</dbReference>
<evidence type="ECO:0000256" key="5">
    <source>
        <dbReference type="ARBA" id="ARBA00012096"/>
    </source>
</evidence>
<reference evidence="12 13" key="1">
    <citation type="submission" date="2024-02" db="EMBL/GenBank/DDBJ databases">
        <title>Haloferula sargassicola NBRC 104335.</title>
        <authorList>
            <person name="Ichikawa N."/>
            <person name="Katano-Makiyama Y."/>
            <person name="Hidaka K."/>
        </authorList>
    </citation>
    <scope>NUCLEOTIDE SEQUENCE [LARGE SCALE GENOMIC DNA]</scope>
    <source>
        <strain evidence="12 13">NBRC 104335</strain>
    </source>
</reference>
<dbReference type="InterPro" id="IPR036052">
    <property type="entry name" value="TrpB-like_PALP_sf"/>
</dbReference>
<gene>
    <name evidence="12" type="primary">ilvA</name>
    <name evidence="12" type="ORF">Hsar01_02761</name>
</gene>
<keyword evidence="10" id="KW-0100">Branched-chain amino acid biosynthesis</keyword>
<feature type="domain" description="ACT-like" evidence="11">
    <location>
        <begin position="451"/>
        <end position="526"/>
    </location>
</feature>
<evidence type="ECO:0000256" key="4">
    <source>
        <dbReference type="ARBA" id="ARBA00010869"/>
    </source>
</evidence>
<name>A0ABP9UUI6_9BACT</name>
<dbReference type="InterPro" id="IPR038110">
    <property type="entry name" value="TD_ACT-like_sf"/>
</dbReference>
<evidence type="ECO:0000256" key="1">
    <source>
        <dbReference type="ARBA" id="ARBA00001274"/>
    </source>
</evidence>
<keyword evidence="6" id="KW-0028">Amino-acid biosynthesis</keyword>
<evidence type="ECO:0000313" key="13">
    <source>
        <dbReference type="Proteomes" id="UP001476282"/>
    </source>
</evidence>
<comment type="similarity">
    <text evidence="4">Belongs to the serine/threonine dehydratase family.</text>
</comment>
<keyword evidence="7" id="KW-0412">Isoleucine biosynthesis</keyword>
<dbReference type="PANTHER" id="PTHR48078:SF11">
    <property type="entry name" value="THREONINE DEHYDRATASE, MITOCHONDRIAL"/>
    <property type="match status" value="1"/>
</dbReference>